<accession>A0A498MRS0</accession>
<sequence length="314" mass="34860">MAEKNKTRYDKHVTASELDNGDRVLVRSVRLRGKNKLADKWEETVYVVVDRYGDLPVYKVCPAFQTGPIQTQHRDLLLHCGTLSSDVSELETQSLVPRHKTRSKVTSGSPEEDTPDSEEQVYYSGSQFEVVGEFFTVHTPKVTKPGKEDITQSLGTGYGSATSESQVIETSPVNPEETSPVNPEETSPVNPEETSPVNPEENSPGNPGVQSEREEFVDISPTATLVAQDPSFNGEPCMPEPSSAGEELNVVENMETNTEAIELVHPQSELRRSFRTKEKPKILTYPKLENPLVTIFQSPSKIVPIRVVQHHTSM</sequence>
<dbReference type="AlphaFoldDB" id="A0A498MRS0"/>
<comment type="caution">
    <text evidence="3">The sequence shown here is derived from an EMBL/GenBank/DDBJ whole genome shotgun (WGS) entry which is preliminary data.</text>
</comment>
<organism evidence="3 4">
    <name type="scientific">Labeo rohita</name>
    <name type="common">Indian major carp</name>
    <name type="synonym">Cyprinus rohita</name>
    <dbReference type="NCBI Taxonomy" id="84645"/>
    <lineage>
        <taxon>Eukaryota</taxon>
        <taxon>Metazoa</taxon>
        <taxon>Chordata</taxon>
        <taxon>Craniata</taxon>
        <taxon>Vertebrata</taxon>
        <taxon>Euteleostomi</taxon>
        <taxon>Actinopterygii</taxon>
        <taxon>Neopterygii</taxon>
        <taxon>Teleostei</taxon>
        <taxon>Ostariophysi</taxon>
        <taxon>Cypriniformes</taxon>
        <taxon>Cyprinidae</taxon>
        <taxon>Labeoninae</taxon>
        <taxon>Labeonini</taxon>
        <taxon>Labeo</taxon>
    </lineage>
</organism>
<name>A0A498MRS0_LABRO</name>
<keyword evidence="4" id="KW-1185">Reference proteome</keyword>
<protein>
    <submittedName>
        <fullName evidence="3">Retrovirus-related Pol polyprotein from transposon 412</fullName>
    </submittedName>
</protein>
<evidence type="ECO:0000313" key="4">
    <source>
        <dbReference type="Proteomes" id="UP000290572"/>
    </source>
</evidence>
<feature type="compositionally biased region" description="Acidic residues" evidence="1">
    <location>
        <begin position="110"/>
        <end position="119"/>
    </location>
</feature>
<proteinExistence type="predicted"/>
<feature type="region of interest" description="Disordered" evidence="1">
    <location>
        <begin position="141"/>
        <end position="214"/>
    </location>
</feature>
<evidence type="ECO:0000313" key="3">
    <source>
        <dbReference type="EMBL" id="RXN24318.1"/>
    </source>
</evidence>
<gene>
    <name evidence="3" type="ORF">ROHU_022240</name>
    <name evidence="2" type="ORF">ROHU_032369</name>
</gene>
<dbReference type="EMBL" id="QBIY01012543">
    <property type="protein sequence ID" value="RXN24318.1"/>
    <property type="molecule type" value="Genomic_DNA"/>
</dbReference>
<reference evidence="3 4" key="1">
    <citation type="submission" date="2018-03" db="EMBL/GenBank/DDBJ databases">
        <title>Draft genome sequence of Rohu Carp (Labeo rohita).</title>
        <authorList>
            <person name="Das P."/>
            <person name="Kushwaha B."/>
            <person name="Joshi C.G."/>
            <person name="Kumar D."/>
            <person name="Nagpure N.S."/>
            <person name="Sahoo L."/>
            <person name="Das S.P."/>
            <person name="Bit A."/>
            <person name="Patnaik S."/>
            <person name="Meher P.K."/>
            <person name="Jayasankar P."/>
            <person name="Koringa P.G."/>
            <person name="Patel N.V."/>
            <person name="Hinsu A.T."/>
            <person name="Kumar R."/>
            <person name="Pandey M."/>
            <person name="Agarwal S."/>
            <person name="Srivastava S."/>
            <person name="Singh M."/>
            <person name="Iquebal M.A."/>
            <person name="Jaiswal S."/>
            <person name="Angadi U.B."/>
            <person name="Kumar N."/>
            <person name="Raza M."/>
            <person name="Shah T.M."/>
            <person name="Rai A."/>
            <person name="Jena J.K."/>
        </authorList>
    </citation>
    <scope>NUCLEOTIDE SEQUENCE [LARGE SCALE GENOMIC DNA]</scope>
    <source>
        <strain evidence="3">DASCIFA01</strain>
        <tissue evidence="3">Testis</tissue>
    </source>
</reference>
<dbReference type="STRING" id="84645.A0A498MRS0"/>
<feature type="region of interest" description="Disordered" evidence="1">
    <location>
        <begin position="91"/>
        <end position="120"/>
    </location>
</feature>
<evidence type="ECO:0000313" key="2">
    <source>
        <dbReference type="EMBL" id="RXN07449.1"/>
    </source>
</evidence>
<dbReference type="Proteomes" id="UP000290572">
    <property type="component" value="Unassembled WGS sequence"/>
</dbReference>
<evidence type="ECO:0000256" key="1">
    <source>
        <dbReference type="SAM" id="MobiDB-lite"/>
    </source>
</evidence>
<feature type="compositionally biased region" description="Polar residues" evidence="1">
    <location>
        <begin position="151"/>
        <end position="209"/>
    </location>
</feature>
<dbReference type="EMBL" id="QBIY01013347">
    <property type="protein sequence ID" value="RXN07449.1"/>
    <property type="molecule type" value="Genomic_DNA"/>
</dbReference>